<protein>
    <recommendedName>
        <fullName evidence="3">Cell surface spherulin 4-like protein</fullName>
    </recommendedName>
</protein>
<name>A0A2B7Y851_POLH7</name>
<dbReference type="OrthoDB" id="5342184at2759"/>
<proteinExistence type="predicted"/>
<reference evidence="1 2" key="1">
    <citation type="submission" date="2017-10" db="EMBL/GenBank/DDBJ databases">
        <title>Comparative genomics in systemic dimorphic fungi from Ajellomycetaceae.</title>
        <authorList>
            <person name="Munoz J.F."/>
            <person name="Mcewen J.G."/>
            <person name="Clay O.K."/>
            <person name="Cuomo C.A."/>
        </authorList>
    </citation>
    <scope>NUCLEOTIDE SEQUENCE [LARGE SCALE GENOMIC DNA]</scope>
    <source>
        <strain evidence="1 2">UAMH7299</strain>
    </source>
</reference>
<dbReference type="EMBL" id="PDNA01000067">
    <property type="protein sequence ID" value="PGH17213.1"/>
    <property type="molecule type" value="Genomic_DNA"/>
</dbReference>
<sequence>MVSKPTVFVPLYVYPAPGAWSPLIKIIHEYRDVEFTVVVNPGSGPGPDVLPDSNYLREIPTLTVEPNVHVLGYVATNYANRPFETVQAEVARYADWPSVGSNPALALDGIFFDETPQAYNPSAAKFLEELSILVKCQQGFGPSNIVVHNPGTVPEPPYLTLADGNVVFEGPYDLFCARWNADIFAGIPPESRSKLCCIIHSVPRDVSGDTLKSLVSDVRSIADEVFITHLSQDYYASFGSGWSEFVNLMASSS</sequence>
<accession>A0A2B7Y851</accession>
<dbReference type="InterPro" id="IPR021986">
    <property type="entry name" value="Spherulin4"/>
</dbReference>
<dbReference type="Pfam" id="PF12138">
    <property type="entry name" value="Spherulin4"/>
    <property type="match status" value="1"/>
</dbReference>
<evidence type="ECO:0000313" key="1">
    <source>
        <dbReference type="EMBL" id="PGH17213.1"/>
    </source>
</evidence>
<dbReference type="Proteomes" id="UP000224634">
    <property type="component" value="Unassembled WGS sequence"/>
</dbReference>
<dbReference type="PANTHER" id="PTHR35040">
    <property type="match status" value="1"/>
</dbReference>
<organism evidence="1 2">
    <name type="scientific">Polytolypa hystricis (strain UAMH7299)</name>
    <dbReference type="NCBI Taxonomy" id="1447883"/>
    <lineage>
        <taxon>Eukaryota</taxon>
        <taxon>Fungi</taxon>
        <taxon>Dikarya</taxon>
        <taxon>Ascomycota</taxon>
        <taxon>Pezizomycotina</taxon>
        <taxon>Eurotiomycetes</taxon>
        <taxon>Eurotiomycetidae</taxon>
        <taxon>Onygenales</taxon>
        <taxon>Onygenales incertae sedis</taxon>
        <taxon>Polytolypa</taxon>
    </lineage>
</organism>
<evidence type="ECO:0000313" key="2">
    <source>
        <dbReference type="Proteomes" id="UP000224634"/>
    </source>
</evidence>
<evidence type="ECO:0008006" key="3">
    <source>
        <dbReference type="Google" id="ProtNLM"/>
    </source>
</evidence>
<dbReference type="AlphaFoldDB" id="A0A2B7Y851"/>
<keyword evidence="2" id="KW-1185">Reference proteome</keyword>
<comment type="caution">
    <text evidence="1">The sequence shown here is derived from an EMBL/GenBank/DDBJ whole genome shotgun (WGS) entry which is preliminary data.</text>
</comment>
<gene>
    <name evidence="1" type="ORF">AJ80_04922</name>
</gene>
<dbReference type="PANTHER" id="PTHR35040:SF7">
    <property type="entry name" value="FIBRONECTIN TYPE-III DOMAIN-CONTAINING PROTEIN-RELATED"/>
    <property type="match status" value="1"/>
</dbReference>